<organism evidence="1 2">
    <name type="scientific">Phycomyces blakesleeanus (strain ATCC 8743b / DSM 1359 / FGSC 10004 / NBRC 33097 / NRRL 1555)</name>
    <dbReference type="NCBI Taxonomy" id="763407"/>
    <lineage>
        <taxon>Eukaryota</taxon>
        <taxon>Fungi</taxon>
        <taxon>Fungi incertae sedis</taxon>
        <taxon>Mucoromycota</taxon>
        <taxon>Mucoromycotina</taxon>
        <taxon>Mucoromycetes</taxon>
        <taxon>Mucorales</taxon>
        <taxon>Phycomycetaceae</taxon>
        <taxon>Phycomyces</taxon>
    </lineage>
</organism>
<evidence type="ECO:0000313" key="2">
    <source>
        <dbReference type="Proteomes" id="UP000077315"/>
    </source>
</evidence>
<gene>
    <name evidence="1" type="ORF">PHYBLDRAFT_148786</name>
</gene>
<dbReference type="InParanoid" id="A0A167LDX4"/>
<name>A0A167LDX4_PHYB8</name>
<sequence length="52" mass="5725">MGLELSSTFAGSMQHRRQTVMETKGGHIDGIDFATTFKQHFTGEESLCVPPI</sequence>
<dbReference type="VEuPathDB" id="FungiDB:PHYBLDRAFT_148786"/>
<dbReference type="GeneID" id="28993063"/>
<accession>A0A167LDX4</accession>
<evidence type="ECO:0000313" key="1">
    <source>
        <dbReference type="EMBL" id="OAD70238.1"/>
    </source>
</evidence>
<dbReference type="AlphaFoldDB" id="A0A167LDX4"/>
<protein>
    <submittedName>
        <fullName evidence="1">Uncharacterized protein</fullName>
    </submittedName>
</protein>
<proteinExistence type="predicted"/>
<reference evidence="2" key="1">
    <citation type="submission" date="2015-06" db="EMBL/GenBank/DDBJ databases">
        <title>Expansion of signal transduction pathways in fungi by whole-genome duplication.</title>
        <authorList>
            <consortium name="DOE Joint Genome Institute"/>
            <person name="Corrochano L.M."/>
            <person name="Kuo A."/>
            <person name="Marcet-Houben M."/>
            <person name="Polaino S."/>
            <person name="Salamov A."/>
            <person name="Villalobos J.M."/>
            <person name="Alvarez M.I."/>
            <person name="Avalos J."/>
            <person name="Benito E.P."/>
            <person name="Benoit I."/>
            <person name="Burger G."/>
            <person name="Camino L.P."/>
            <person name="Canovas D."/>
            <person name="Cerda-Olmedo E."/>
            <person name="Cheng J.-F."/>
            <person name="Dominguez A."/>
            <person name="Elias M."/>
            <person name="Eslava A.P."/>
            <person name="Glaser F."/>
            <person name="Grimwood J."/>
            <person name="Gutierrez G."/>
            <person name="Heitman J."/>
            <person name="Henrissat B."/>
            <person name="Iturriaga E.A."/>
            <person name="Lang B.F."/>
            <person name="Lavin J.L."/>
            <person name="Lee S."/>
            <person name="Li W."/>
            <person name="Lindquist E."/>
            <person name="Lopez-Garcia S."/>
            <person name="Luque E.M."/>
            <person name="Marcos A.T."/>
            <person name="Martin J."/>
            <person name="McCluskey K."/>
            <person name="Medina H.R."/>
            <person name="Miralles-Duran A."/>
            <person name="Miyazaki A."/>
            <person name="Munoz-Torres E."/>
            <person name="Oguiza J.A."/>
            <person name="Ohm R."/>
            <person name="Olmedo M."/>
            <person name="Orejas M."/>
            <person name="Ortiz-Castellanos L."/>
            <person name="Pisabarro A.G."/>
            <person name="Rodriguez-Romero J."/>
            <person name="Ruiz-Herrera J."/>
            <person name="Ruiz-Vazquez R."/>
            <person name="Sanz C."/>
            <person name="Schackwitz W."/>
            <person name="Schmutz J."/>
            <person name="Shahriari M."/>
            <person name="Shelest E."/>
            <person name="Silva-Franco F."/>
            <person name="Soanes D."/>
            <person name="Syed K."/>
            <person name="Tagua V.G."/>
            <person name="Talbot N.J."/>
            <person name="Thon M."/>
            <person name="De vries R.P."/>
            <person name="Wiebenga A."/>
            <person name="Yadav J.S."/>
            <person name="Braun E.L."/>
            <person name="Baker S."/>
            <person name="Garre V."/>
            <person name="Horwitz B."/>
            <person name="Torres-Martinez S."/>
            <person name="Idnurm A."/>
            <person name="Herrera-Estrella A."/>
            <person name="Gabaldon T."/>
            <person name="Grigoriev I.V."/>
        </authorList>
    </citation>
    <scope>NUCLEOTIDE SEQUENCE [LARGE SCALE GENOMIC DNA]</scope>
    <source>
        <strain evidence="2">NRRL 1555(-)</strain>
    </source>
</reference>
<keyword evidence="2" id="KW-1185">Reference proteome</keyword>
<dbReference type="Proteomes" id="UP000077315">
    <property type="component" value="Unassembled WGS sequence"/>
</dbReference>
<dbReference type="RefSeq" id="XP_018288278.1">
    <property type="nucleotide sequence ID" value="XM_018432157.1"/>
</dbReference>
<dbReference type="EMBL" id="KV440989">
    <property type="protein sequence ID" value="OAD70238.1"/>
    <property type="molecule type" value="Genomic_DNA"/>
</dbReference>